<dbReference type="OMA" id="CHCKRHA"/>
<feature type="compositionally biased region" description="Basic residues" evidence="1">
    <location>
        <begin position="1"/>
        <end position="12"/>
    </location>
</feature>
<dbReference type="HOGENOM" id="CLU_1941740_0_0_1"/>
<dbReference type="Gramene" id="KQK99161">
    <property type="protein sequence ID" value="KQK99161"/>
    <property type="gene ID" value="SETIT_011302mg"/>
</dbReference>
<accession>K3YAR0</accession>
<dbReference type="InParanoid" id="K3YAR0"/>
<reference evidence="2" key="2">
    <citation type="submission" date="2018-08" db="UniProtKB">
        <authorList>
            <consortium name="EnsemblPlants"/>
        </authorList>
    </citation>
    <scope>IDENTIFICATION</scope>
    <source>
        <strain evidence="2">Yugu1</strain>
    </source>
</reference>
<dbReference type="EnsemblPlants" id="KQK99161">
    <property type="protein sequence ID" value="KQK99161"/>
    <property type="gene ID" value="SETIT_011302mg"/>
</dbReference>
<sequence>MTRIPKSQKARNHVPQTQKLKEGRPGSMYAIPRSPCLTCHCKRHASFKPLTTCFKARSKLFHQLSERLWGDGERDICSISTFGSRGINRKAIGKDASSTLLLPQAVACRRRGLAWSSPIHFLVPAVCSLR</sequence>
<organism evidence="2 3">
    <name type="scientific">Setaria italica</name>
    <name type="common">Foxtail millet</name>
    <name type="synonym">Panicum italicum</name>
    <dbReference type="NCBI Taxonomy" id="4555"/>
    <lineage>
        <taxon>Eukaryota</taxon>
        <taxon>Viridiplantae</taxon>
        <taxon>Streptophyta</taxon>
        <taxon>Embryophyta</taxon>
        <taxon>Tracheophyta</taxon>
        <taxon>Spermatophyta</taxon>
        <taxon>Magnoliopsida</taxon>
        <taxon>Liliopsida</taxon>
        <taxon>Poales</taxon>
        <taxon>Poaceae</taxon>
        <taxon>PACMAD clade</taxon>
        <taxon>Panicoideae</taxon>
        <taxon>Panicodae</taxon>
        <taxon>Paniceae</taxon>
        <taxon>Cenchrinae</taxon>
        <taxon>Setaria</taxon>
    </lineage>
</organism>
<protein>
    <submittedName>
        <fullName evidence="2">Uncharacterized protein</fullName>
    </submittedName>
</protein>
<reference evidence="3" key="1">
    <citation type="journal article" date="2012" name="Nat. Biotechnol.">
        <title>Reference genome sequence of the model plant Setaria.</title>
        <authorList>
            <person name="Bennetzen J.L."/>
            <person name="Schmutz J."/>
            <person name="Wang H."/>
            <person name="Percifield R."/>
            <person name="Hawkins J."/>
            <person name="Pontaroli A.C."/>
            <person name="Estep M."/>
            <person name="Feng L."/>
            <person name="Vaughn J.N."/>
            <person name="Grimwood J."/>
            <person name="Jenkins J."/>
            <person name="Barry K."/>
            <person name="Lindquist E."/>
            <person name="Hellsten U."/>
            <person name="Deshpande S."/>
            <person name="Wang X."/>
            <person name="Wu X."/>
            <person name="Mitros T."/>
            <person name="Triplett J."/>
            <person name="Yang X."/>
            <person name="Ye C.Y."/>
            <person name="Mauro-Herrera M."/>
            <person name="Wang L."/>
            <person name="Li P."/>
            <person name="Sharma M."/>
            <person name="Sharma R."/>
            <person name="Ronald P.C."/>
            <person name="Panaud O."/>
            <person name="Kellogg E.A."/>
            <person name="Brutnell T.P."/>
            <person name="Doust A.N."/>
            <person name="Tuskan G.A."/>
            <person name="Rokhsar D."/>
            <person name="Devos K.M."/>
        </authorList>
    </citation>
    <scope>NUCLEOTIDE SEQUENCE [LARGE SCALE GENOMIC DNA]</scope>
    <source>
        <strain evidence="3">cv. Yugu1</strain>
    </source>
</reference>
<dbReference type="Proteomes" id="UP000004995">
    <property type="component" value="Unassembled WGS sequence"/>
</dbReference>
<evidence type="ECO:0000313" key="3">
    <source>
        <dbReference type="Proteomes" id="UP000004995"/>
    </source>
</evidence>
<dbReference type="AlphaFoldDB" id="K3YAR0"/>
<evidence type="ECO:0000256" key="1">
    <source>
        <dbReference type="SAM" id="MobiDB-lite"/>
    </source>
</evidence>
<proteinExistence type="predicted"/>
<name>K3YAR0_SETIT</name>
<keyword evidence="3" id="KW-1185">Reference proteome</keyword>
<feature type="region of interest" description="Disordered" evidence="1">
    <location>
        <begin position="1"/>
        <end position="25"/>
    </location>
</feature>
<evidence type="ECO:0000313" key="2">
    <source>
        <dbReference type="EnsemblPlants" id="KQK99161"/>
    </source>
</evidence>
<dbReference type="EMBL" id="AGNK02004524">
    <property type="status" value="NOT_ANNOTATED_CDS"/>
    <property type="molecule type" value="Genomic_DNA"/>
</dbReference>